<protein>
    <recommendedName>
        <fullName evidence="4">Host cell surface-exposed lipoprotein</fullName>
    </recommendedName>
</protein>
<sequence length="273" mass="28975">MSSPHDDRQGRTPFAYTYPPADTFLHGYDNAYRVGDPALAGGRSLRGSLIIAAVGILAIIAVLVAFLWFLSERSASTSGLAPTPPSVTSVPSPWGDAEGAPNVIQAPQLAPVEEASTDVDAARSEAEALLSHAGFSRVALIGVLTTKEVGQSFYTEAAATEAVDSLGVNWVEQAQRSGQELIEGEMGFSPSSLYEFLVGEEMGGFTPEEATAGVRDIRVDWSDEAVKAARFNLAEGLSTPDTLLQDLLEEGFTREQANEAVTEVVGETRQRAV</sequence>
<evidence type="ECO:0000313" key="2">
    <source>
        <dbReference type="EMBL" id="MDR7330201.1"/>
    </source>
</evidence>
<feature type="transmembrane region" description="Helical" evidence="1">
    <location>
        <begin position="49"/>
        <end position="70"/>
    </location>
</feature>
<keyword evidence="3" id="KW-1185">Reference proteome</keyword>
<dbReference type="InterPro" id="IPR036388">
    <property type="entry name" value="WH-like_DNA-bd_sf"/>
</dbReference>
<proteinExistence type="predicted"/>
<dbReference type="Gene3D" id="1.10.10.10">
    <property type="entry name" value="Winged helix-like DNA-binding domain superfamily/Winged helix DNA-binding domain"/>
    <property type="match status" value="2"/>
</dbReference>
<organism evidence="2 3">
    <name type="scientific">Corynebacterium guangdongense</name>
    <dbReference type="NCBI Taxonomy" id="1783348"/>
    <lineage>
        <taxon>Bacteria</taxon>
        <taxon>Bacillati</taxon>
        <taxon>Actinomycetota</taxon>
        <taxon>Actinomycetes</taxon>
        <taxon>Mycobacteriales</taxon>
        <taxon>Corynebacteriaceae</taxon>
        <taxon>Corynebacterium</taxon>
    </lineage>
</organism>
<name>A0ABU1ZZ52_9CORY</name>
<keyword evidence="1" id="KW-1133">Transmembrane helix</keyword>
<accession>A0ABU1ZZ52</accession>
<keyword evidence="1" id="KW-0812">Transmembrane</keyword>
<dbReference type="Proteomes" id="UP001180840">
    <property type="component" value="Unassembled WGS sequence"/>
</dbReference>
<reference evidence="2" key="1">
    <citation type="submission" date="2023-07" db="EMBL/GenBank/DDBJ databases">
        <title>Sequencing the genomes of 1000 actinobacteria strains.</title>
        <authorList>
            <person name="Klenk H.-P."/>
        </authorList>
    </citation>
    <scope>NUCLEOTIDE SEQUENCE</scope>
    <source>
        <strain evidence="2">DSM 107476</strain>
    </source>
</reference>
<evidence type="ECO:0000313" key="3">
    <source>
        <dbReference type="Proteomes" id="UP001180840"/>
    </source>
</evidence>
<dbReference type="EMBL" id="JAVDXZ010000001">
    <property type="protein sequence ID" value="MDR7330201.1"/>
    <property type="molecule type" value="Genomic_DNA"/>
</dbReference>
<gene>
    <name evidence="2" type="ORF">J2S39_001877</name>
</gene>
<keyword evidence="1" id="KW-0472">Membrane</keyword>
<comment type="caution">
    <text evidence="2">The sequence shown here is derived from an EMBL/GenBank/DDBJ whole genome shotgun (WGS) entry which is preliminary data.</text>
</comment>
<evidence type="ECO:0008006" key="4">
    <source>
        <dbReference type="Google" id="ProtNLM"/>
    </source>
</evidence>
<dbReference type="RefSeq" id="WP_290195678.1">
    <property type="nucleotide sequence ID" value="NZ_CP047654.1"/>
</dbReference>
<evidence type="ECO:0000256" key="1">
    <source>
        <dbReference type="SAM" id="Phobius"/>
    </source>
</evidence>